<organism evidence="2 3">
    <name type="scientific">Sphingobacterium bovistauri</name>
    <dbReference type="NCBI Taxonomy" id="2781959"/>
    <lineage>
        <taxon>Bacteria</taxon>
        <taxon>Pseudomonadati</taxon>
        <taxon>Bacteroidota</taxon>
        <taxon>Sphingobacteriia</taxon>
        <taxon>Sphingobacteriales</taxon>
        <taxon>Sphingobacteriaceae</taxon>
        <taxon>Sphingobacterium</taxon>
    </lineage>
</organism>
<keyword evidence="1" id="KW-0175">Coiled coil</keyword>
<gene>
    <name evidence="2" type="ORF">IPZ78_14095</name>
</gene>
<protein>
    <submittedName>
        <fullName evidence="2">Uncharacterized protein</fullName>
    </submittedName>
</protein>
<dbReference type="Proteomes" id="UP001165302">
    <property type="component" value="Unassembled WGS sequence"/>
</dbReference>
<dbReference type="RefSeq" id="WP_225554640.1">
    <property type="nucleotide sequence ID" value="NZ_JADEYP010000030.1"/>
</dbReference>
<feature type="coiled-coil region" evidence="1">
    <location>
        <begin position="251"/>
        <end position="278"/>
    </location>
</feature>
<evidence type="ECO:0000313" key="3">
    <source>
        <dbReference type="Proteomes" id="UP001165302"/>
    </source>
</evidence>
<sequence>MRKMNLTREQLYNMVWEKPLSFIIESYGGTYQEVQDLLKKYNIPSPENGYWSRIRAGHIIAKTDLPYHAGSNSEIVSYEPKEKKKRIKSNDIARVIQVIRKVGKLDELVIEAKKAFQNQSKGKDDNKLISIAYDTLDINVSPKLIDRALEFYNLLIIGVRRIGGTISVKQNHSAIIYSGETLEMSLREKQNRIEKENPKYSWESYDYVPSGLLYFKLGEHSWDSKEWKDTSYTILEDKIEDILQHIQKEVIKIQELRLENQQRQLEHEKERQRKLEIEQRQTSEINNFIAIKNNAELWQKAKIMREYLLAMEESAIKNGTYDVKMQEYVEWARKKVDWYDPLVELEDELFDKLDKITLAMPKKYGW</sequence>
<reference evidence="2" key="1">
    <citation type="submission" date="2020-10" db="EMBL/GenBank/DDBJ databases">
        <authorList>
            <person name="Lu T."/>
            <person name="Wang Q."/>
            <person name="Han X."/>
        </authorList>
    </citation>
    <scope>NUCLEOTIDE SEQUENCE</scope>
    <source>
        <strain evidence="2">WQ 366</strain>
    </source>
</reference>
<accession>A0ABS7ZA51</accession>
<keyword evidence="3" id="KW-1185">Reference proteome</keyword>
<name>A0ABS7ZA51_9SPHI</name>
<comment type="caution">
    <text evidence="2">The sequence shown here is derived from an EMBL/GenBank/DDBJ whole genome shotgun (WGS) entry which is preliminary data.</text>
</comment>
<proteinExistence type="predicted"/>
<dbReference type="EMBL" id="JADEYP010000030">
    <property type="protein sequence ID" value="MCA5006281.1"/>
    <property type="molecule type" value="Genomic_DNA"/>
</dbReference>
<evidence type="ECO:0000256" key="1">
    <source>
        <dbReference type="SAM" id="Coils"/>
    </source>
</evidence>
<evidence type="ECO:0000313" key="2">
    <source>
        <dbReference type="EMBL" id="MCA5006281.1"/>
    </source>
</evidence>